<organism evidence="3 4">
    <name type="scientific">Plantimonas leprariae</name>
    <dbReference type="NCBI Taxonomy" id="2615207"/>
    <lineage>
        <taxon>Bacteria</taxon>
        <taxon>Pseudomonadati</taxon>
        <taxon>Pseudomonadota</taxon>
        <taxon>Alphaproteobacteria</taxon>
        <taxon>Hyphomicrobiales</taxon>
        <taxon>Aurantimonadaceae</taxon>
        <taxon>Plantimonas</taxon>
    </lineage>
</organism>
<keyword evidence="1" id="KW-0472">Membrane</keyword>
<reference evidence="3 4" key="1">
    <citation type="submission" date="2019-09" db="EMBL/GenBank/DDBJ databases">
        <title>YIM 132180 draft genome.</title>
        <authorList>
            <person name="Zhang K."/>
        </authorList>
    </citation>
    <scope>NUCLEOTIDE SEQUENCE [LARGE SCALE GENOMIC DNA]</scope>
    <source>
        <strain evidence="3 4">YIM 132180</strain>
    </source>
</reference>
<keyword evidence="4" id="KW-1185">Reference proteome</keyword>
<feature type="domain" description="DUF1468" evidence="2">
    <location>
        <begin position="12"/>
        <end position="167"/>
    </location>
</feature>
<dbReference type="InterPro" id="IPR009936">
    <property type="entry name" value="DUF1468"/>
</dbReference>
<comment type="caution">
    <text evidence="3">The sequence shown here is derived from an EMBL/GenBank/DDBJ whole genome shotgun (WGS) entry which is preliminary data.</text>
</comment>
<dbReference type="AlphaFoldDB" id="A0A7V7PN82"/>
<dbReference type="Proteomes" id="UP000432089">
    <property type="component" value="Unassembled WGS sequence"/>
</dbReference>
<keyword evidence="1" id="KW-1133">Transmembrane helix</keyword>
<evidence type="ECO:0000259" key="2">
    <source>
        <dbReference type="Pfam" id="PF07331"/>
    </source>
</evidence>
<dbReference type="Pfam" id="PF07331">
    <property type="entry name" value="TctB"/>
    <property type="match status" value="1"/>
</dbReference>
<gene>
    <name evidence="3" type="ORF">F6X38_13925</name>
</gene>
<accession>A0A7V7PN82</accession>
<sequence length="179" mass="19253">MLTRRHMEVGTGLALSIFGAVVCYGSLENGIGWAETGPTAGYFPFRIGAIIVALGLAIAVRYGLTGRRHRAAALAAADASSPTETEADFDRRFFEAGALKRIASVFVPTAAAAALIPWLGLYIAAVLFLVVSMWILGRVPLWKGALISVALMAAFYLIFEFWFQVPLEKGVLMPLVGLY</sequence>
<protein>
    <submittedName>
        <fullName evidence="3">Tripartite tricarboxylate transporter TctB family protein</fullName>
    </submittedName>
</protein>
<dbReference type="RefSeq" id="WP_150970552.1">
    <property type="nucleotide sequence ID" value="NZ_VZDO01000011.1"/>
</dbReference>
<evidence type="ECO:0000313" key="3">
    <source>
        <dbReference type="EMBL" id="KAB0679000.1"/>
    </source>
</evidence>
<feature type="transmembrane region" description="Helical" evidence="1">
    <location>
        <begin position="141"/>
        <end position="163"/>
    </location>
</feature>
<keyword evidence="1" id="KW-0812">Transmembrane</keyword>
<name>A0A7V7PN82_9HYPH</name>
<evidence type="ECO:0000313" key="4">
    <source>
        <dbReference type="Proteomes" id="UP000432089"/>
    </source>
</evidence>
<feature type="transmembrane region" description="Helical" evidence="1">
    <location>
        <begin position="7"/>
        <end position="27"/>
    </location>
</feature>
<feature type="transmembrane region" description="Helical" evidence="1">
    <location>
        <begin position="47"/>
        <end position="64"/>
    </location>
</feature>
<feature type="transmembrane region" description="Helical" evidence="1">
    <location>
        <begin position="102"/>
        <end position="135"/>
    </location>
</feature>
<proteinExistence type="predicted"/>
<evidence type="ECO:0000256" key="1">
    <source>
        <dbReference type="SAM" id="Phobius"/>
    </source>
</evidence>
<dbReference type="EMBL" id="VZDO01000011">
    <property type="protein sequence ID" value="KAB0679000.1"/>
    <property type="molecule type" value="Genomic_DNA"/>
</dbReference>